<protein>
    <submittedName>
        <fullName evidence="3">Ubiquitin carboxyl-terminal hydrolase 43</fullName>
    </submittedName>
</protein>
<dbReference type="Pfam" id="PF00443">
    <property type="entry name" value="UCH"/>
    <property type="match status" value="1"/>
</dbReference>
<feature type="region of interest" description="Disordered" evidence="1">
    <location>
        <begin position="68"/>
        <end position="93"/>
    </location>
</feature>
<dbReference type="Gene3D" id="3.90.70.10">
    <property type="entry name" value="Cysteine proteinases"/>
    <property type="match status" value="1"/>
</dbReference>
<feature type="domain" description="Peptidase C19 ubiquitin carboxyl-terminal hydrolase" evidence="2">
    <location>
        <begin position="32"/>
        <end position="81"/>
    </location>
</feature>
<accession>A0A4Z2GNM3</accession>
<gene>
    <name evidence="3" type="primary">USP43_3</name>
    <name evidence="3" type="ORF">EYF80_034514</name>
</gene>
<dbReference type="InterPro" id="IPR038765">
    <property type="entry name" value="Papain-like_cys_pep_sf"/>
</dbReference>
<proteinExistence type="predicted"/>
<keyword evidence="3" id="KW-0378">Hydrolase</keyword>
<sequence>MLPLIFADRWEVVTPAAETAQKLVGLDYFVLYSLKSMVAKYGSQFRGNSQHDALEFLLWLLDRVHEDANPSPNNNNNTNSSSKTKATAKSWKSPKKRFFSAGVLELVLLESETIVVLEFGGSASTPRVFVGR</sequence>
<dbReference type="GO" id="GO:0004843">
    <property type="term" value="F:cysteine-type deubiquitinase activity"/>
    <property type="evidence" value="ECO:0007669"/>
    <property type="project" value="InterPro"/>
</dbReference>
<feature type="compositionally biased region" description="Low complexity" evidence="1">
    <location>
        <begin position="69"/>
        <end position="91"/>
    </location>
</feature>
<organism evidence="3 4">
    <name type="scientific">Liparis tanakae</name>
    <name type="common">Tanaka's snailfish</name>
    <dbReference type="NCBI Taxonomy" id="230148"/>
    <lineage>
        <taxon>Eukaryota</taxon>
        <taxon>Metazoa</taxon>
        <taxon>Chordata</taxon>
        <taxon>Craniata</taxon>
        <taxon>Vertebrata</taxon>
        <taxon>Euteleostomi</taxon>
        <taxon>Actinopterygii</taxon>
        <taxon>Neopterygii</taxon>
        <taxon>Teleostei</taxon>
        <taxon>Neoteleostei</taxon>
        <taxon>Acanthomorphata</taxon>
        <taxon>Eupercaria</taxon>
        <taxon>Perciformes</taxon>
        <taxon>Cottioidei</taxon>
        <taxon>Cottales</taxon>
        <taxon>Liparidae</taxon>
        <taxon>Liparis</taxon>
    </lineage>
</organism>
<dbReference type="OrthoDB" id="292964at2759"/>
<dbReference type="Proteomes" id="UP000314294">
    <property type="component" value="Unassembled WGS sequence"/>
</dbReference>
<keyword evidence="4" id="KW-1185">Reference proteome</keyword>
<evidence type="ECO:0000256" key="1">
    <source>
        <dbReference type="SAM" id="MobiDB-lite"/>
    </source>
</evidence>
<name>A0A4Z2GNM3_9TELE</name>
<dbReference type="EMBL" id="SRLO01000461">
    <property type="protein sequence ID" value="TNN55248.1"/>
    <property type="molecule type" value="Genomic_DNA"/>
</dbReference>
<evidence type="ECO:0000259" key="2">
    <source>
        <dbReference type="Pfam" id="PF00443"/>
    </source>
</evidence>
<comment type="caution">
    <text evidence="3">The sequence shown here is derived from an EMBL/GenBank/DDBJ whole genome shotgun (WGS) entry which is preliminary data.</text>
</comment>
<dbReference type="InterPro" id="IPR001394">
    <property type="entry name" value="Peptidase_C19_UCH"/>
</dbReference>
<dbReference type="AlphaFoldDB" id="A0A4Z2GNM3"/>
<dbReference type="GO" id="GO:0016579">
    <property type="term" value="P:protein deubiquitination"/>
    <property type="evidence" value="ECO:0007669"/>
    <property type="project" value="InterPro"/>
</dbReference>
<evidence type="ECO:0000313" key="4">
    <source>
        <dbReference type="Proteomes" id="UP000314294"/>
    </source>
</evidence>
<evidence type="ECO:0000313" key="3">
    <source>
        <dbReference type="EMBL" id="TNN55248.1"/>
    </source>
</evidence>
<reference evidence="3 4" key="1">
    <citation type="submission" date="2019-03" db="EMBL/GenBank/DDBJ databases">
        <title>First draft genome of Liparis tanakae, snailfish: a comprehensive survey of snailfish specific genes.</title>
        <authorList>
            <person name="Kim W."/>
            <person name="Song I."/>
            <person name="Jeong J.-H."/>
            <person name="Kim D."/>
            <person name="Kim S."/>
            <person name="Ryu S."/>
            <person name="Song J.Y."/>
            <person name="Lee S.K."/>
        </authorList>
    </citation>
    <scope>NUCLEOTIDE SEQUENCE [LARGE SCALE GENOMIC DNA]</scope>
    <source>
        <tissue evidence="3">Muscle</tissue>
    </source>
</reference>
<dbReference type="SUPFAM" id="SSF54001">
    <property type="entry name" value="Cysteine proteinases"/>
    <property type="match status" value="1"/>
</dbReference>